<keyword evidence="2" id="KW-0805">Transcription regulation</keyword>
<dbReference type="PROSITE" id="PS50217">
    <property type="entry name" value="BZIP"/>
    <property type="match status" value="1"/>
</dbReference>
<dbReference type="AlphaFoldDB" id="A0A151TKV4"/>
<dbReference type="OMA" id="NDILMMY"/>
<dbReference type="GO" id="GO:0003700">
    <property type="term" value="F:DNA-binding transcription factor activity"/>
    <property type="evidence" value="ECO:0007669"/>
    <property type="project" value="InterPro"/>
</dbReference>
<keyword evidence="5" id="KW-0539">Nucleus</keyword>
<evidence type="ECO:0000259" key="7">
    <source>
        <dbReference type="PROSITE" id="PS50217"/>
    </source>
</evidence>
<feature type="compositionally biased region" description="Polar residues" evidence="6">
    <location>
        <begin position="1"/>
        <end position="18"/>
    </location>
</feature>
<dbReference type="PANTHER" id="PTHR45764">
    <property type="entry name" value="BZIP TRANSCRIPTION FACTOR 44"/>
    <property type="match status" value="1"/>
</dbReference>
<dbReference type="InterPro" id="IPR045314">
    <property type="entry name" value="bZIP_plant_GBF1"/>
</dbReference>
<dbReference type="InterPro" id="IPR046347">
    <property type="entry name" value="bZIP_sf"/>
</dbReference>
<evidence type="ECO:0000313" key="8">
    <source>
        <dbReference type="EMBL" id="KYP67670.1"/>
    </source>
</evidence>
<dbReference type="GO" id="GO:0045893">
    <property type="term" value="P:positive regulation of DNA-templated transcription"/>
    <property type="evidence" value="ECO:0007669"/>
    <property type="project" value="TreeGrafter"/>
</dbReference>
<dbReference type="EMBL" id="CM003607">
    <property type="protein sequence ID" value="KYP67670.1"/>
    <property type="molecule type" value="Genomic_DNA"/>
</dbReference>
<organism evidence="8 9">
    <name type="scientific">Cajanus cajan</name>
    <name type="common">Pigeon pea</name>
    <name type="synonym">Cajanus indicus</name>
    <dbReference type="NCBI Taxonomy" id="3821"/>
    <lineage>
        <taxon>Eukaryota</taxon>
        <taxon>Viridiplantae</taxon>
        <taxon>Streptophyta</taxon>
        <taxon>Embryophyta</taxon>
        <taxon>Tracheophyta</taxon>
        <taxon>Spermatophyta</taxon>
        <taxon>Magnoliopsida</taxon>
        <taxon>eudicotyledons</taxon>
        <taxon>Gunneridae</taxon>
        <taxon>Pentapetalae</taxon>
        <taxon>rosids</taxon>
        <taxon>fabids</taxon>
        <taxon>Fabales</taxon>
        <taxon>Fabaceae</taxon>
        <taxon>Papilionoideae</taxon>
        <taxon>50 kb inversion clade</taxon>
        <taxon>NPAAA clade</taxon>
        <taxon>indigoferoid/millettioid clade</taxon>
        <taxon>Phaseoleae</taxon>
        <taxon>Cajanus</taxon>
    </lineage>
</organism>
<dbReference type="PROSITE" id="PS00036">
    <property type="entry name" value="BZIP_BASIC"/>
    <property type="match status" value="1"/>
</dbReference>
<keyword evidence="4" id="KW-0804">Transcription</keyword>
<dbReference type="Proteomes" id="UP000075243">
    <property type="component" value="Chromosome 5"/>
</dbReference>
<feature type="region of interest" description="Disordered" evidence="6">
    <location>
        <begin position="1"/>
        <end position="48"/>
    </location>
</feature>
<sequence length="144" mass="16343">MASPGGSSWLQNSGSEGSTVEERKRKRMVSNRESARRSRMRKQQHLEGLSVEVDRLKKEKEQMSGNISMTMRMLQNVEAENAILRAQMAELTNSLNSLNEIIDFINSTNSLMLENDCGFVEPWNWNSLPFNQPIVASAADVFMF</sequence>
<dbReference type="GO" id="GO:0046982">
    <property type="term" value="F:protein heterodimerization activity"/>
    <property type="evidence" value="ECO:0007669"/>
    <property type="project" value="UniProtKB-ARBA"/>
</dbReference>
<evidence type="ECO:0000256" key="3">
    <source>
        <dbReference type="ARBA" id="ARBA00023125"/>
    </source>
</evidence>
<dbReference type="FunFam" id="1.20.5.170:FF:000020">
    <property type="entry name" value="BZIP transcription factor"/>
    <property type="match status" value="1"/>
</dbReference>
<reference evidence="8 9" key="1">
    <citation type="journal article" date="2012" name="Nat. Biotechnol.">
        <title>Draft genome sequence of pigeonpea (Cajanus cajan), an orphan legume crop of resource-poor farmers.</title>
        <authorList>
            <person name="Varshney R.K."/>
            <person name="Chen W."/>
            <person name="Li Y."/>
            <person name="Bharti A.K."/>
            <person name="Saxena R.K."/>
            <person name="Schlueter J.A."/>
            <person name="Donoghue M.T."/>
            <person name="Azam S."/>
            <person name="Fan G."/>
            <person name="Whaley A.M."/>
            <person name="Farmer A.D."/>
            <person name="Sheridan J."/>
            <person name="Iwata A."/>
            <person name="Tuteja R."/>
            <person name="Penmetsa R.V."/>
            <person name="Wu W."/>
            <person name="Upadhyaya H.D."/>
            <person name="Yang S.P."/>
            <person name="Shah T."/>
            <person name="Saxena K.B."/>
            <person name="Michael T."/>
            <person name="McCombie W.R."/>
            <person name="Yang B."/>
            <person name="Zhang G."/>
            <person name="Yang H."/>
            <person name="Wang J."/>
            <person name="Spillane C."/>
            <person name="Cook D.R."/>
            <person name="May G.D."/>
            <person name="Xu X."/>
            <person name="Jackson S.A."/>
        </authorList>
    </citation>
    <scope>NUCLEOTIDE SEQUENCE [LARGE SCALE GENOMIC DNA]</scope>
    <source>
        <strain evidence="9">cv. Asha</strain>
    </source>
</reference>
<dbReference type="PANTHER" id="PTHR45764:SF58">
    <property type="entry name" value="BZIP TRANSCRIPTION FACTOR BZIP124"/>
    <property type="match status" value="1"/>
</dbReference>
<evidence type="ECO:0000256" key="1">
    <source>
        <dbReference type="ARBA" id="ARBA00004123"/>
    </source>
</evidence>
<comment type="subcellular location">
    <subcellularLocation>
        <location evidence="1">Nucleus</location>
    </subcellularLocation>
</comment>
<gene>
    <name evidence="8" type="ORF">KK1_024021</name>
</gene>
<dbReference type="SMART" id="SM00338">
    <property type="entry name" value="BRLZ"/>
    <property type="match status" value="1"/>
</dbReference>
<name>A0A151TKV4_CAJCA</name>
<dbReference type="CDD" id="cd14702">
    <property type="entry name" value="bZIP_plant_GBF1"/>
    <property type="match status" value="1"/>
</dbReference>
<dbReference type="GO" id="GO:0005634">
    <property type="term" value="C:nucleus"/>
    <property type="evidence" value="ECO:0007669"/>
    <property type="project" value="UniProtKB-SubCell"/>
</dbReference>
<dbReference type="GO" id="GO:0000976">
    <property type="term" value="F:transcription cis-regulatory region binding"/>
    <property type="evidence" value="ECO:0007669"/>
    <property type="project" value="TreeGrafter"/>
</dbReference>
<feature type="domain" description="BZIP" evidence="7">
    <location>
        <begin position="21"/>
        <end position="84"/>
    </location>
</feature>
<dbReference type="InterPro" id="IPR004827">
    <property type="entry name" value="bZIP"/>
</dbReference>
<evidence type="ECO:0000256" key="4">
    <source>
        <dbReference type="ARBA" id="ARBA00023163"/>
    </source>
</evidence>
<dbReference type="Gramene" id="C.cajan_23335.t">
    <property type="protein sequence ID" value="C.cajan_23335.t.cds1"/>
    <property type="gene ID" value="C.cajan_23335"/>
</dbReference>
<keyword evidence="3" id="KW-0238">DNA-binding</keyword>
<dbReference type="Pfam" id="PF00170">
    <property type="entry name" value="bZIP_1"/>
    <property type="match status" value="1"/>
</dbReference>
<dbReference type="STRING" id="3821.A0A151TKV4"/>
<accession>A0A151TKV4</accession>
<protein>
    <submittedName>
        <fullName evidence="8">Ocs element-binding factor 1</fullName>
    </submittedName>
</protein>
<proteinExistence type="predicted"/>
<keyword evidence="9" id="KW-1185">Reference proteome</keyword>
<dbReference type="OrthoDB" id="551672at2759"/>
<evidence type="ECO:0000313" key="9">
    <source>
        <dbReference type="Proteomes" id="UP000075243"/>
    </source>
</evidence>
<dbReference type="SUPFAM" id="SSF57959">
    <property type="entry name" value="Leucine zipper domain"/>
    <property type="match status" value="1"/>
</dbReference>
<evidence type="ECO:0000256" key="5">
    <source>
        <dbReference type="ARBA" id="ARBA00023242"/>
    </source>
</evidence>
<evidence type="ECO:0000256" key="2">
    <source>
        <dbReference type="ARBA" id="ARBA00023015"/>
    </source>
</evidence>
<evidence type="ECO:0000256" key="6">
    <source>
        <dbReference type="SAM" id="MobiDB-lite"/>
    </source>
</evidence>
<dbReference type="Gene3D" id="1.20.5.170">
    <property type="match status" value="1"/>
</dbReference>